<dbReference type="Pfam" id="PF00037">
    <property type="entry name" value="Fer4"/>
    <property type="match status" value="1"/>
</dbReference>
<evidence type="ECO:0000256" key="1">
    <source>
        <dbReference type="ARBA" id="ARBA00022723"/>
    </source>
</evidence>
<dbReference type="InterPro" id="IPR017900">
    <property type="entry name" value="4Fe4S_Fe_S_CS"/>
</dbReference>
<keyword evidence="3" id="KW-0411">Iron-sulfur</keyword>
<dbReference type="PROSITE" id="PS00198">
    <property type="entry name" value="4FE4S_FER_1"/>
    <property type="match status" value="2"/>
</dbReference>
<dbReference type="Pfam" id="PF12838">
    <property type="entry name" value="Fer4_7"/>
    <property type="match status" value="1"/>
</dbReference>
<dbReference type="PANTHER" id="PTHR43122">
    <property type="entry name" value="FERREDOXIN SUBUNIT OF PYRUVATE:FLAVODOXIN OXIDOREDUCTASE-RELATED"/>
    <property type="match status" value="1"/>
</dbReference>
<sequence>MSHVTNFFGLLEQLQSADITVHQNRCAVVRNRNATCMKCAEVCTSGCISYDDNELVIAPEKCIGCGTCATICPTCALEAHRPDDAELLQSCLSACAQADGEVIIACEQLLSAAEGLYDPEKVVGVACLGRVEESLLVSLAAQDAAHVSLVRAKCASCAHAVGHDTAELVCATANTLLETWNSPLRASIVDKLPSLARLAQDKGYDAGRRGFFATMKGEAKNAAVTTADYAVKDALGVEEQQAPKYVKVTKDGTLPHFIPHRRERLLDALAALGEPQDVMIDTRLWGHVVIEADECSSCQMCATFCPTGAIAKFKEEDGTFGVEHRPSACVKCRCCTDICPEDALWLSDEVFAVDLLSNAVERYEMKPLKNPPGNPHQIYRSMKDLIGIDQVYER</sequence>
<evidence type="ECO:0000259" key="4">
    <source>
        <dbReference type="PROSITE" id="PS51379"/>
    </source>
</evidence>
<dbReference type="AlphaFoldDB" id="A0A3N0IVE3"/>
<evidence type="ECO:0000256" key="3">
    <source>
        <dbReference type="ARBA" id="ARBA00023014"/>
    </source>
</evidence>
<comment type="caution">
    <text evidence="6">The sequence shown here is derived from an EMBL/GenBank/DDBJ whole genome shotgun (WGS) entry which is preliminary data.</text>
</comment>
<evidence type="ECO:0000313" key="5">
    <source>
        <dbReference type="EMBL" id="RDB66036.1"/>
    </source>
</evidence>
<reference evidence="5 7" key="1">
    <citation type="journal article" date="2018" name="Elife">
        <title>Discovery and characterization of a prevalent human gut bacterial enzyme sufficient for the inactivation of a family of plant toxins.</title>
        <authorList>
            <person name="Koppel N."/>
            <person name="Bisanz J.E."/>
            <person name="Pandelia M.E."/>
            <person name="Turnbaugh P.J."/>
            <person name="Balskus E.P."/>
        </authorList>
    </citation>
    <scope>NUCLEOTIDE SEQUENCE [LARGE SCALE GENOMIC DNA]</scope>
    <source>
        <strain evidence="5 7">DSM 16107</strain>
    </source>
</reference>
<dbReference type="EMBL" id="PPTT01000033">
    <property type="protein sequence ID" value="RDB66036.1"/>
    <property type="molecule type" value="Genomic_DNA"/>
</dbReference>
<keyword evidence="2" id="KW-0408">Iron</keyword>
<dbReference type="GO" id="GO:0051536">
    <property type="term" value="F:iron-sulfur cluster binding"/>
    <property type="evidence" value="ECO:0007669"/>
    <property type="project" value="UniProtKB-KW"/>
</dbReference>
<dbReference type="Proteomes" id="UP000270112">
    <property type="component" value="Unassembled WGS sequence"/>
</dbReference>
<organism evidence="6 8">
    <name type="scientific">Eggerthella sinensis</name>
    <dbReference type="NCBI Taxonomy" id="242230"/>
    <lineage>
        <taxon>Bacteria</taxon>
        <taxon>Bacillati</taxon>
        <taxon>Actinomycetota</taxon>
        <taxon>Coriobacteriia</taxon>
        <taxon>Eggerthellales</taxon>
        <taxon>Eggerthellaceae</taxon>
        <taxon>Eggerthella</taxon>
    </lineage>
</organism>
<accession>A0A3N0IVE3</accession>
<dbReference type="InterPro" id="IPR017896">
    <property type="entry name" value="4Fe4S_Fe-S-bd"/>
</dbReference>
<dbReference type="RefSeq" id="WP_114547523.1">
    <property type="nucleotide sequence ID" value="NZ_CATYLB010000015.1"/>
</dbReference>
<feature type="domain" description="4Fe-4S ferredoxin-type" evidence="4">
    <location>
        <begin position="286"/>
        <end position="316"/>
    </location>
</feature>
<name>A0A3N0IVE3_9ACTN</name>
<reference evidence="6" key="3">
    <citation type="journal article" date="2019" name="Microbiol. Resour. Announc.">
        <title>Draft Genome Sequences of Type Strains of Gordonibacter faecihominis, Paraeggerthella hongkongensis, Parvibacter caecicola,Slackia equolifaciens, Slackia faecicanis, and Slackia isoflavoniconvertens.</title>
        <authorList>
            <person name="Danylec N."/>
            <person name="Stoll D.A."/>
            <person name="Dotsch A."/>
            <person name="Huch M."/>
        </authorList>
    </citation>
    <scope>NUCLEOTIDE SEQUENCE</scope>
    <source>
        <strain evidence="6">DSM 16107</strain>
    </source>
</reference>
<dbReference type="OrthoDB" id="9803397at2"/>
<evidence type="ECO:0000313" key="8">
    <source>
        <dbReference type="Proteomes" id="UP000270112"/>
    </source>
</evidence>
<feature type="domain" description="4Fe-4S ferredoxin-type" evidence="4">
    <location>
        <begin position="53"/>
        <end position="82"/>
    </location>
</feature>
<dbReference type="SUPFAM" id="SSF54862">
    <property type="entry name" value="4Fe-4S ferredoxins"/>
    <property type="match status" value="2"/>
</dbReference>
<evidence type="ECO:0000313" key="7">
    <source>
        <dbReference type="Proteomes" id="UP000253817"/>
    </source>
</evidence>
<reference evidence="8" key="2">
    <citation type="submission" date="2018-05" db="EMBL/GenBank/DDBJ databases">
        <title>Genome Sequencing of selected type strains of the family Eggerthellaceae.</title>
        <authorList>
            <person name="Danylec N."/>
            <person name="Stoll D.A."/>
            <person name="Doetsch A."/>
            <person name="Huch M."/>
        </authorList>
    </citation>
    <scope>NUCLEOTIDE SEQUENCE [LARGE SCALE GENOMIC DNA]</scope>
    <source>
        <strain evidence="8">DSM 16107</strain>
    </source>
</reference>
<evidence type="ECO:0000256" key="2">
    <source>
        <dbReference type="ARBA" id="ARBA00023004"/>
    </source>
</evidence>
<gene>
    <name evidence="5" type="ORF">C1876_14955</name>
    <name evidence="6" type="ORF">DMP09_12020</name>
</gene>
<dbReference type="PANTHER" id="PTHR43122:SF1">
    <property type="entry name" value="IRON-SULFUR-BINDING PROTEIN"/>
    <property type="match status" value="1"/>
</dbReference>
<dbReference type="Proteomes" id="UP000253817">
    <property type="component" value="Unassembled WGS sequence"/>
</dbReference>
<proteinExistence type="predicted"/>
<dbReference type="GO" id="GO:0046872">
    <property type="term" value="F:metal ion binding"/>
    <property type="evidence" value="ECO:0007669"/>
    <property type="project" value="UniProtKB-KW"/>
</dbReference>
<protein>
    <submittedName>
        <fullName evidence="6">4Fe-4S ferredoxin</fullName>
    </submittedName>
</protein>
<dbReference type="EMBL" id="QICC01000056">
    <property type="protein sequence ID" value="RNM40943.1"/>
    <property type="molecule type" value="Genomic_DNA"/>
</dbReference>
<dbReference type="Gene3D" id="3.30.70.20">
    <property type="match status" value="2"/>
</dbReference>
<evidence type="ECO:0000313" key="6">
    <source>
        <dbReference type="EMBL" id="RNM40943.1"/>
    </source>
</evidence>
<keyword evidence="7" id="KW-1185">Reference proteome</keyword>
<feature type="domain" description="4Fe-4S ferredoxin-type" evidence="4">
    <location>
        <begin position="320"/>
        <end position="349"/>
    </location>
</feature>
<keyword evidence="1" id="KW-0479">Metal-binding</keyword>
<dbReference type="PROSITE" id="PS51379">
    <property type="entry name" value="4FE4S_FER_2"/>
    <property type="match status" value="3"/>
</dbReference>